<evidence type="ECO:0008006" key="3">
    <source>
        <dbReference type="Google" id="ProtNLM"/>
    </source>
</evidence>
<name>A0A8T0RLP2_PANVG</name>
<evidence type="ECO:0000313" key="1">
    <source>
        <dbReference type="EMBL" id="KAG2586927.1"/>
    </source>
</evidence>
<dbReference type="AlphaFoldDB" id="A0A8T0RLP2"/>
<keyword evidence="2" id="KW-1185">Reference proteome</keyword>
<dbReference type="Proteomes" id="UP000823388">
    <property type="component" value="Chromosome 5N"/>
</dbReference>
<dbReference type="EMBL" id="CM029046">
    <property type="protein sequence ID" value="KAG2586927.1"/>
    <property type="molecule type" value="Genomic_DNA"/>
</dbReference>
<accession>A0A8T0RLP2</accession>
<sequence length="256" mass="26717">MAPTTSDASASTLSMKLLVDTKARRVLYAEAGKDVVDFLFSLLTLPVGTVVKILSKDSMVGSVGNLYGSVEKLDETYVRSTRAKAALLSPTGGCAAGGGKLLQLPEAPAPQAPCTKLYQCHQRYSTACNTTLSRSCGTPCQHCYKYNGGKMTVPVEIVGSTTGSGDDAAATATAALAGAGFVQGIVTYTVMDDLKVAPMSTISGITLLNTFGVTDIGTLQDKTVQLGYDEGLEILRVALQSKTVLTDVFLGKKQKA</sequence>
<reference evidence="1" key="1">
    <citation type="submission" date="2020-05" db="EMBL/GenBank/DDBJ databases">
        <title>WGS assembly of Panicum virgatum.</title>
        <authorList>
            <person name="Lovell J.T."/>
            <person name="Jenkins J."/>
            <person name="Shu S."/>
            <person name="Juenger T.E."/>
            <person name="Schmutz J."/>
        </authorList>
    </citation>
    <scope>NUCLEOTIDE SEQUENCE</scope>
    <source>
        <strain evidence="1">AP13</strain>
    </source>
</reference>
<organism evidence="1 2">
    <name type="scientific">Panicum virgatum</name>
    <name type="common">Blackwell switchgrass</name>
    <dbReference type="NCBI Taxonomy" id="38727"/>
    <lineage>
        <taxon>Eukaryota</taxon>
        <taxon>Viridiplantae</taxon>
        <taxon>Streptophyta</taxon>
        <taxon>Embryophyta</taxon>
        <taxon>Tracheophyta</taxon>
        <taxon>Spermatophyta</taxon>
        <taxon>Magnoliopsida</taxon>
        <taxon>Liliopsida</taxon>
        <taxon>Poales</taxon>
        <taxon>Poaceae</taxon>
        <taxon>PACMAD clade</taxon>
        <taxon>Panicoideae</taxon>
        <taxon>Panicodae</taxon>
        <taxon>Paniceae</taxon>
        <taxon>Panicinae</taxon>
        <taxon>Panicum</taxon>
        <taxon>Panicum sect. Hiantes</taxon>
    </lineage>
</organism>
<comment type="caution">
    <text evidence="1">The sequence shown here is derived from an EMBL/GenBank/DDBJ whole genome shotgun (WGS) entry which is preliminary data.</text>
</comment>
<gene>
    <name evidence="1" type="ORF">PVAP13_5NG083700</name>
</gene>
<evidence type="ECO:0000313" key="2">
    <source>
        <dbReference type="Proteomes" id="UP000823388"/>
    </source>
</evidence>
<proteinExistence type="predicted"/>
<dbReference type="InterPro" id="IPR007750">
    <property type="entry name" value="DUF674"/>
</dbReference>
<dbReference type="PANTHER" id="PTHR33103">
    <property type="entry name" value="OS01G0153900 PROTEIN"/>
    <property type="match status" value="1"/>
</dbReference>
<dbReference type="OrthoDB" id="663676at2759"/>
<dbReference type="PANTHER" id="PTHR33103:SF52">
    <property type="entry name" value="OS01G0154100 PROTEIN"/>
    <property type="match status" value="1"/>
</dbReference>
<dbReference type="Pfam" id="PF05056">
    <property type="entry name" value="DUF674"/>
    <property type="match status" value="1"/>
</dbReference>
<protein>
    <recommendedName>
        <fullName evidence="3">DUF674 family protein</fullName>
    </recommendedName>
</protein>